<protein>
    <recommendedName>
        <fullName evidence="2">Pyridoxal phosphate homeostasis protein</fullName>
        <shortName evidence="2">PLP homeostasis protein</shortName>
    </recommendedName>
</protein>
<feature type="domain" description="Alanine racemase N-terminal" evidence="5">
    <location>
        <begin position="31"/>
        <end position="230"/>
    </location>
</feature>
<dbReference type="AlphaFoldDB" id="A0A4Z0WAQ1"/>
<reference evidence="6 7" key="1">
    <citation type="submission" date="2019-04" db="EMBL/GenBank/DDBJ databases">
        <title>Natronospirillum operosus gen. nov., sp. nov., a haloalkaliphilic satellite isolated from decaying biomass of laboratory culture of cyanobacterium Geitlerinema sp. and proposal of Natronospirillaceae fam. nov. and Saccharospirillaceae fam. nov.</title>
        <authorList>
            <person name="Kevbrin V."/>
            <person name="Boltyanskaya Y."/>
            <person name="Koziaeva V."/>
            <person name="Grouzdev D.S."/>
            <person name="Park M."/>
            <person name="Cho J."/>
        </authorList>
    </citation>
    <scope>NUCLEOTIDE SEQUENCE [LARGE SCALE GENOMIC DNA]</scope>
    <source>
        <strain evidence="6 7">G-116</strain>
    </source>
</reference>
<keyword evidence="1 2" id="KW-0663">Pyridoxal phosphate</keyword>
<dbReference type="PANTHER" id="PTHR10146:SF14">
    <property type="entry name" value="PYRIDOXAL PHOSPHATE HOMEOSTASIS PROTEIN"/>
    <property type="match status" value="1"/>
</dbReference>
<dbReference type="Proteomes" id="UP000297475">
    <property type="component" value="Unassembled WGS sequence"/>
</dbReference>
<organism evidence="6 7">
    <name type="scientific">Natronospirillum operosum</name>
    <dbReference type="NCBI Taxonomy" id="2759953"/>
    <lineage>
        <taxon>Bacteria</taxon>
        <taxon>Pseudomonadati</taxon>
        <taxon>Pseudomonadota</taxon>
        <taxon>Gammaproteobacteria</taxon>
        <taxon>Oceanospirillales</taxon>
        <taxon>Natronospirillaceae</taxon>
        <taxon>Natronospirillum</taxon>
    </lineage>
</organism>
<feature type="modified residue" description="N6-(pyridoxal phosphate)lysine" evidence="2 3">
    <location>
        <position position="39"/>
    </location>
</feature>
<accession>A0A4Z0WAQ1</accession>
<dbReference type="GO" id="GO:0030170">
    <property type="term" value="F:pyridoxal phosphate binding"/>
    <property type="evidence" value="ECO:0007669"/>
    <property type="project" value="UniProtKB-UniRule"/>
</dbReference>
<proteinExistence type="inferred from homology"/>
<dbReference type="EMBL" id="SRMF01000017">
    <property type="protein sequence ID" value="TGG90071.1"/>
    <property type="molecule type" value="Genomic_DNA"/>
</dbReference>
<dbReference type="HAMAP" id="MF_02087">
    <property type="entry name" value="PLP_homeostasis"/>
    <property type="match status" value="1"/>
</dbReference>
<gene>
    <name evidence="6" type="ORF">E4656_19580</name>
</gene>
<comment type="similarity">
    <text evidence="2 4">Belongs to the pyridoxal phosphate-binding protein YggS/PROSC family.</text>
</comment>
<dbReference type="PANTHER" id="PTHR10146">
    <property type="entry name" value="PROLINE SYNTHETASE CO-TRANSCRIBED BACTERIAL HOMOLOG PROTEIN"/>
    <property type="match status" value="1"/>
</dbReference>
<dbReference type="Gene3D" id="3.20.20.10">
    <property type="entry name" value="Alanine racemase"/>
    <property type="match status" value="1"/>
</dbReference>
<keyword evidence="7" id="KW-1185">Reference proteome</keyword>
<comment type="cofactor">
    <cofactor evidence="3">
        <name>pyridoxal 5'-phosphate</name>
        <dbReference type="ChEBI" id="CHEBI:597326"/>
    </cofactor>
</comment>
<dbReference type="Pfam" id="PF01168">
    <property type="entry name" value="Ala_racemase_N"/>
    <property type="match status" value="1"/>
</dbReference>
<name>A0A4Z0WAQ1_9GAMM</name>
<dbReference type="InterPro" id="IPR029066">
    <property type="entry name" value="PLP-binding_barrel"/>
</dbReference>
<evidence type="ECO:0000256" key="2">
    <source>
        <dbReference type="HAMAP-Rule" id="MF_02087"/>
    </source>
</evidence>
<dbReference type="NCBIfam" id="TIGR00044">
    <property type="entry name" value="YggS family pyridoxal phosphate-dependent enzyme"/>
    <property type="match status" value="1"/>
</dbReference>
<dbReference type="OrthoDB" id="9804072at2"/>
<evidence type="ECO:0000259" key="5">
    <source>
        <dbReference type="Pfam" id="PF01168"/>
    </source>
</evidence>
<dbReference type="InterPro" id="IPR011078">
    <property type="entry name" value="PyrdxlP_homeostasis"/>
</dbReference>
<evidence type="ECO:0000313" key="7">
    <source>
        <dbReference type="Proteomes" id="UP000297475"/>
    </source>
</evidence>
<comment type="function">
    <text evidence="2">Pyridoxal 5'-phosphate (PLP)-binding protein, which is involved in PLP homeostasis.</text>
</comment>
<dbReference type="RefSeq" id="WP_135485018.1">
    <property type="nucleotide sequence ID" value="NZ_SRMF01000017.1"/>
</dbReference>
<sequence>MSSPSEIAQRWQQLNSTVAAAARASDRDPQDIRILAVSKTFPLTAVEAAWAAGARHFGENYVQEGVAKIAACTLADVVWHYIGPLQSNKTRQVASHFDWVHTIDRLKIARRLHEQRPAELPPLAVCLQVNISADPNKAGLAPDAVAALAEEVATLDRLQLRGLMTIPAADQSAAALQQDFARMAELFRQLQTEHPQVDTLSMGMSDDLTLAIAAGSTCIRVGRGIFGDRPRQG</sequence>
<evidence type="ECO:0000313" key="6">
    <source>
        <dbReference type="EMBL" id="TGG90071.1"/>
    </source>
</evidence>
<dbReference type="PIRSF" id="PIRSF004848">
    <property type="entry name" value="YBL036c_PLPDEIII"/>
    <property type="match status" value="1"/>
</dbReference>
<dbReference type="SUPFAM" id="SSF51419">
    <property type="entry name" value="PLP-binding barrel"/>
    <property type="match status" value="1"/>
</dbReference>
<dbReference type="CDD" id="cd06824">
    <property type="entry name" value="PLPDE_III_Yggs_like"/>
    <property type="match status" value="1"/>
</dbReference>
<evidence type="ECO:0000256" key="3">
    <source>
        <dbReference type="PIRSR" id="PIRSR004848-1"/>
    </source>
</evidence>
<evidence type="ECO:0000256" key="1">
    <source>
        <dbReference type="ARBA" id="ARBA00022898"/>
    </source>
</evidence>
<comment type="caution">
    <text evidence="6">The sequence shown here is derived from an EMBL/GenBank/DDBJ whole genome shotgun (WGS) entry which is preliminary data.</text>
</comment>
<evidence type="ECO:0000256" key="4">
    <source>
        <dbReference type="RuleBase" id="RU004514"/>
    </source>
</evidence>
<dbReference type="FunFam" id="3.20.20.10:FF:000018">
    <property type="entry name" value="Pyridoxal phosphate homeostasis protein"/>
    <property type="match status" value="1"/>
</dbReference>
<dbReference type="InterPro" id="IPR001608">
    <property type="entry name" value="Ala_racemase_N"/>
</dbReference>